<dbReference type="InterPro" id="IPR013324">
    <property type="entry name" value="RNA_pol_sigma_r3/r4-like"/>
</dbReference>
<dbReference type="OrthoDB" id="9784272at2"/>
<keyword evidence="4 6" id="KW-0238">DNA-binding</keyword>
<evidence type="ECO:0000256" key="2">
    <source>
        <dbReference type="ARBA" id="ARBA00023015"/>
    </source>
</evidence>
<dbReference type="PANTHER" id="PTHR43133:SF8">
    <property type="entry name" value="RNA POLYMERASE SIGMA FACTOR HI_1459-RELATED"/>
    <property type="match status" value="1"/>
</dbReference>
<keyword evidence="3 6" id="KW-0731">Sigma factor</keyword>
<dbReference type="InterPro" id="IPR013325">
    <property type="entry name" value="RNA_pol_sigma_r2"/>
</dbReference>
<evidence type="ECO:0000256" key="1">
    <source>
        <dbReference type="ARBA" id="ARBA00010641"/>
    </source>
</evidence>
<organism evidence="9 10">
    <name type="scientific">Enterovibrio nigricans DSM 22720</name>
    <dbReference type="NCBI Taxonomy" id="1121868"/>
    <lineage>
        <taxon>Bacteria</taxon>
        <taxon>Pseudomonadati</taxon>
        <taxon>Pseudomonadota</taxon>
        <taxon>Gammaproteobacteria</taxon>
        <taxon>Vibrionales</taxon>
        <taxon>Vibrionaceae</taxon>
        <taxon>Enterovibrio</taxon>
    </lineage>
</organism>
<evidence type="ECO:0000313" key="9">
    <source>
        <dbReference type="EMBL" id="SKA57608.1"/>
    </source>
</evidence>
<gene>
    <name evidence="9" type="ORF">SAMN02745132_02785</name>
</gene>
<dbReference type="PANTHER" id="PTHR43133">
    <property type="entry name" value="RNA POLYMERASE ECF-TYPE SIGMA FACTO"/>
    <property type="match status" value="1"/>
</dbReference>
<protein>
    <recommendedName>
        <fullName evidence="6">RNA polymerase sigma factor</fullName>
    </recommendedName>
</protein>
<dbReference type="Proteomes" id="UP000190162">
    <property type="component" value="Unassembled WGS sequence"/>
</dbReference>
<evidence type="ECO:0000313" key="10">
    <source>
        <dbReference type="Proteomes" id="UP000190162"/>
    </source>
</evidence>
<dbReference type="SUPFAM" id="SSF88659">
    <property type="entry name" value="Sigma3 and sigma4 domains of RNA polymerase sigma factors"/>
    <property type="match status" value="1"/>
</dbReference>
<keyword evidence="2 6" id="KW-0805">Transcription regulation</keyword>
<dbReference type="InterPro" id="IPR039425">
    <property type="entry name" value="RNA_pol_sigma-70-like"/>
</dbReference>
<evidence type="ECO:0000256" key="6">
    <source>
        <dbReference type="RuleBase" id="RU000716"/>
    </source>
</evidence>
<dbReference type="NCBIfam" id="TIGR02937">
    <property type="entry name" value="sigma70-ECF"/>
    <property type="match status" value="1"/>
</dbReference>
<reference evidence="10" key="1">
    <citation type="submission" date="2017-02" db="EMBL/GenBank/DDBJ databases">
        <authorList>
            <person name="Varghese N."/>
            <person name="Submissions S."/>
        </authorList>
    </citation>
    <scope>NUCLEOTIDE SEQUENCE [LARGE SCALE GENOMIC DNA]</scope>
    <source>
        <strain evidence="10">DSM 22720</strain>
    </source>
</reference>
<dbReference type="InterPro" id="IPR007630">
    <property type="entry name" value="RNA_pol_sigma70_r4"/>
</dbReference>
<dbReference type="GO" id="GO:0003677">
    <property type="term" value="F:DNA binding"/>
    <property type="evidence" value="ECO:0007669"/>
    <property type="project" value="UniProtKB-KW"/>
</dbReference>
<keyword evidence="5 6" id="KW-0804">Transcription</keyword>
<name>A0A1T4UY97_9GAMM</name>
<evidence type="ECO:0000256" key="5">
    <source>
        <dbReference type="ARBA" id="ARBA00023163"/>
    </source>
</evidence>
<dbReference type="GO" id="GO:0006352">
    <property type="term" value="P:DNA-templated transcription initiation"/>
    <property type="evidence" value="ECO:0007669"/>
    <property type="project" value="InterPro"/>
</dbReference>
<dbReference type="GO" id="GO:0016987">
    <property type="term" value="F:sigma factor activity"/>
    <property type="evidence" value="ECO:0007669"/>
    <property type="project" value="UniProtKB-KW"/>
</dbReference>
<dbReference type="InterPro" id="IPR000838">
    <property type="entry name" value="RNA_pol_sigma70_ECF_CS"/>
</dbReference>
<dbReference type="Gene3D" id="1.10.1740.10">
    <property type="match status" value="1"/>
</dbReference>
<evidence type="ECO:0000256" key="4">
    <source>
        <dbReference type="ARBA" id="ARBA00023125"/>
    </source>
</evidence>
<dbReference type="SUPFAM" id="SSF88946">
    <property type="entry name" value="Sigma2 domain of RNA polymerase sigma factors"/>
    <property type="match status" value="1"/>
</dbReference>
<evidence type="ECO:0000259" key="8">
    <source>
        <dbReference type="Pfam" id="PF04545"/>
    </source>
</evidence>
<dbReference type="RefSeq" id="WP_078753076.1">
    <property type="nucleotide sequence ID" value="NZ_FUXU01000036.1"/>
</dbReference>
<keyword evidence="10" id="KW-1185">Reference proteome</keyword>
<accession>A0A1T4UY97</accession>
<dbReference type="AlphaFoldDB" id="A0A1T4UY97"/>
<dbReference type="InterPro" id="IPR014284">
    <property type="entry name" value="RNA_pol_sigma-70_dom"/>
</dbReference>
<feature type="domain" description="RNA polymerase sigma-70 region 4" evidence="8">
    <location>
        <begin position="136"/>
        <end position="178"/>
    </location>
</feature>
<comment type="similarity">
    <text evidence="1 6">Belongs to the sigma-70 factor family. ECF subfamily.</text>
</comment>
<feature type="domain" description="RNA polymerase sigma-70 region 2" evidence="7">
    <location>
        <begin position="34"/>
        <end position="100"/>
    </location>
</feature>
<dbReference type="EMBL" id="FUXU01000036">
    <property type="protein sequence ID" value="SKA57608.1"/>
    <property type="molecule type" value="Genomic_DNA"/>
</dbReference>
<dbReference type="InterPro" id="IPR036388">
    <property type="entry name" value="WH-like_DNA-bd_sf"/>
</dbReference>
<evidence type="ECO:0000259" key="7">
    <source>
        <dbReference type="Pfam" id="PF04542"/>
    </source>
</evidence>
<dbReference type="Pfam" id="PF04545">
    <property type="entry name" value="Sigma70_r4"/>
    <property type="match status" value="1"/>
</dbReference>
<dbReference type="Gene3D" id="1.10.10.10">
    <property type="entry name" value="Winged helix-like DNA-binding domain superfamily/Winged helix DNA-binding domain"/>
    <property type="match status" value="1"/>
</dbReference>
<dbReference type="PROSITE" id="PS01063">
    <property type="entry name" value="SIGMA70_ECF"/>
    <property type="match status" value="1"/>
</dbReference>
<dbReference type="InterPro" id="IPR007627">
    <property type="entry name" value="RNA_pol_sigma70_r2"/>
</dbReference>
<proteinExistence type="inferred from homology"/>
<sequence>MHSVDSTCFQNSEREHIEKIQAGHPKARTYFDQLVARYVSPLHRRCMAWLGCPHDADDVLQETLVRSYRYIHAYRGEAAFRSWLYAIADNQCRSYLKKRATHSQRFVSEELQEEAGSEDVCPLHTDGEGITRSVKSLAKSAQEVLVLRFEHDLSLEEISNVLGLGLSATKMRLYRAIDAAEKHVRKEDREVYATA</sequence>
<evidence type="ECO:0000256" key="3">
    <source>
        <dbReference type="ARBA" id="ARBA00023082"/>
    </source>
</evidence>
<dbReference type="Pfam" id="PF04542">
    <property type="entry name" value="Sigma70_r2"/>
    <property type="match status" value="1"/>
</dbReference>